<keyword evidence="4 7" id="KW-0964">Secreted</keyword>
<dbReference type="SMART" id="SM00075">
    <property type="entry name" value="HYDRO"/>
    <property type="match status" value="1"/>
</dbReference>
<evidence type="ECO:0000256" key="4">
    <source>
        <dbReference type="ARBA" id="ARBA00022525"/>
    </source>
</evidence>
<reference evidence="8" key="1">
    <citation type="submission" date="2020-11" db="EMBL/GenBank/DDBJ databases">
        <authorList>
            <consortium name="DOE Joint Genome Institute"/>
            <person name="Ahrendt S."/>
            <person name="Riley R."/>
            <person name="Andreopoulos W."/>
            <person name="Labutti K."/>
            <person name="Pangilinan J."/>
            <person name="Ruiz-Duenas F.J."/>
            <person name="Barrasa J.M."/>
            <person name="Sanchez-Garcia M."/>
            <person name="Camarero S."/>
            <person name="Miyauchi S."/>
            <person name="Serrano A."/>
            <person name="Linde D."/>
            <person name="Babiker R."/>
            <person name="Drula E."/>
            <person name="Ayuso-Fernandez I."/>
            <person name="Pacheco R."/>
            <person name="Padilla G."/>
            <person name="Ferreira P."/>
            <person name="Barriuso J."/>
            <person name="Kellner H."/>
            <person name="Castanera R."/>
            <person name="Alfaro M."/>
            <person name="Ramirez L."/>
            <person name="Pisabarro A.G."/>
            <person name="Kuo A."/>
            <person name="Tritt A."/>
            <person name="Lipzen A."/>
            <person name="He G."/>
            <person name="Yan M."/>
            <person name="Ng V."/>
            <person name="Cullen D."/>
            <person name="Martin F."/>
            <person name="Rosso M.-N."/>
            <person name="Henrissat B."/>
            <person name="Hibbett D."/>
            <person name="Martinez A.T."/>
            <person name="Grigoriev I.V."/>
        </authorList>
    </citation>
    <scope>NUCLEOTIDE SEQUENCE</scope>
    <source>
        <strain evidence="8">CBS 506.95</strain>
    </source>
</reference>
<dbReference type="PROSITE" id="PS00956">
    <property type="entry name" value="HYDROPHOBIN"/>
    <property type="match status" value="1"/>
</dbReference>
<protein>
    <recommendedName>
        <fullName evidence="7">Hydrophobin</fullName>
    </recommendedName>
</protein>
<proteinExistence type="inferred from homology"/>
<keyword evidence="9" id="KW-1185">Reference proteome</keyword>
<accession>A0A9P6EQY5</accession>
<evidence type="ECO:0000256" key="2">
    <source>
        <dbReference type="ARBA" id="ARBA00010446"/>
    </source>
</evidence>
<evidence type="ECO:0000256" key="5">
    <source>
        <dbReference type="ARBA" id="ARBA00022729"/>
    </source>
</evidence>
<evidence type="ECO:0000313" key="9">
    <source>
        <dbReference type="Proteomes" id="UP000807306"/>
    </source>
</evidence>
<keyword evidence="5 7" id="KW-0732">Signal</keyword>
<keyword evidence="6 7" id="KW-1015">Disulfide bond</keyword>
<comment type="caution">
    <text evidence="8">The sequence shown here is derived from an EMBL/GenBank/DDBJ whole genome shotgun (WGS) entry which is preliminary data.</text>
</comment>
<evidence type="ECO:0000256" key="1">
    <source>
        <dbReference type="ARBA" id="ARBA00004191"/>
    </source>
</evidence>
<keyword evidence="3 7" id="KW-0134">Cell wall</keyword>
<name>A0A9P6EQY5_9AGAR</name>
<gene>
    <name evidence="8" type="ORF">CPB83DRAFT_749743</name>
</gene>
<comment type="subcellular location">
    <subcellularLocation>
        <location evidence="1 7">Secreted</location>
        <location evidence="1 7">Cell wall</location>
    </subcellularLocation>
</comment>
<organism evidence="8 9">
    <name type="scientific">Crepidotus variabilis</name>
    <dbReference type="NCBI Taxonomy" id="179855"/>
    <lineage>
        <taxon>Eukaryota</taxon>
        <taxon>Fungi</taxon>
        <taxon>Dikarya</taxon>
        <taxon>Basidiomycota</taxon>
        <taxon>Agaricomycotina</taxon>
        <taxon>Agaricomycetes</taxon>
        <taxon>Agaricomycetidae</taxon>
        <taxon>Agaricales</taxon>
        <taxon>Agaricineae</taxon>
        <taxon>Crepidotaceae</taxon>
        <taxon>Crepidotus</taxon>
    </lineage>
</organism>
<evidence type="ECO:0000256" key="6">
    <source>
        <dbReference type="ARBA" id="ARBA00023157"/>
    </source>
</evidence>
<dbReference type="AlphaFoldDB" id="A0A9P6EQY5"/>
<dbReference type="Proteomes" id="UP000807306">
    <property type="component" value="Unassembled WGS sequence"/>
</dbReference>
<evidence type="ECO:0000256" key="7">
    <source>
        <dbReference type="RuleBase" id="RU365009"/>
    </source>
</evidence>
<comment type="similarity">
    <text evidence="2 7">Belongs to the fungal hydrophobin family.</text>
</comment>
<dbReference type="GO" id="GO:0009277">
    <property type="term" value="C:fungal-type cell wall"/>
    <property type="evidence" value="ECO:0007669"/>
    <property type="project" value="InterPro"/>
</dbReference>
<evidence type="ECO:0000256" key="3">
    <source>
        <dbReference type="ARBA" id="ARBA00022512"/>
    </source>
</evidence>
<dbReference type="GO" id="GO:0005199">
    <property type="term" value="F:structural constituent of cell wall"/>
    <property type="evidence" value="ECO:0007669"/>
    <property type="project" value="InterPro"/>
</dbReference>
<feature type="non-terminal residue" evidence="8">
    <location>
        <position position="1"/>
    </location>
</feature>
<dbReference type="CDD" id="cd23507">
    <property type="entry name" value="hydrophobin_I"/>
    <property type="match status" value="1"/>
</dbReference>
<dbReference type="OrthoDB" id="4225815at2759"/>
<evidence type="ECO:0000313" key="8">
    <source>
        <dbReference type="EMBL" id="KAF9533293.1"/>
    </source>
</evidence>
<dbReference type="EMBL" id="MU157829">
    <property type="protein sequence ID" value="KAF9533293.1"/>
    <property type="molecule type" value="Genomic_DNA"/>
</dbReference>
<dbReference type="Pfam" id="PF01185">
    <property type="entry name" value="Hydrophobin"/>
    <property type="match status" value="1"/>
</dbReference>
<sequence length="84" mass="8628">NSCNTGPVQCCNDVHQSNSNTANLIHQVFGINIPVTGNVGTQCSPITAVGVGSGAQCSSQPVCCENNHYEGLIVVGCTPININI</sequence>
<feature type="non-terminal residue" evidence="8">
    <location>
        <position position="84"/>
    </location>
</feature>
<dbReference type="InterPro" id="IPR019778">
    <property type="entry name" value="Class_I_Hydrophobin_CS"/>
</dbReference>
<dbReference type="InterPro" id="IPR001338">
    <property type="entry name" value="Class_I_Hydrophobin"/>
</dbReference>